<dbReference type="EMBL" id="VMGI01000035">
    <property type="protein sequence ID" value="TSC93123.1"/>
    <property type="molecule type" value="Genomic_DNA"/>
</dbReference>
<protein>
    <submittedName>
        <fullName evidence="1">Uncharacterized protein</fullName>
    </submittedName>
</protein>
<gene>
    <name evidence="1" type="ORF">CEN91_299</name>
</gene>
<dbReference type="Proteomes" id="UP000315589">
    <property type="component" value="Unassembled WGS sequence"/>
</dbReference>
<reference evidence="1 2" key="1">
    <citation type="submission" date="2017-07" db="EMBL/GenBank/DDBJ databases">
        <title>Mechanisms for carbon and nitrogen cycling indicate functional differentiation within the Candidate Phyla Radiation.</title>
        <authorList>
            <person name="Danczak R.E."/>
            <person name="Johnston M.D."/>
            <person name="Kenah C."/>
            <person name="Slattery M."/>
            <person name="Wrighton K.C."/>
            <person name="Wilkins M.J."/>
        </authorList>
    </citation>
    <scope>NUCLEOTIDE SEQUENCE [LARGE SCALE GENOMIC DNA]</scope>
    <source>
        <strain evidence="1">Licking1014_85</strain>
    </source>
</reference>
<comment type="caution">
    <text evidence="1">The sequence shown here is derived from an EMBL/GenBank/DDBJ whole genome shotgun (WGS) entry which is preliminary data.</text>
</comment>
<proteinExistence type="predicted"/>
<accession>A0A554LJS3</accession>
<evidence type="ECO:0000313" key="1">
    <source>
        <dbReference type="EMBL" id="TSC93123.1"/>
    </source>
</evidence>
<name>A0A554LJS3_9BACT</name>
<dbReference type="AlphaFoldDB" id="A0A554LJS3"/>
<feature type="non-terminal residue" evidence="1">
    <location>
        <position position="1"/>
    </location>
</feature>
<evidence type="ECO:0000313" key="2">
    <source>
        <dbReference type="Proteomes" id="UP000315589"/>
    </source>
</evidence>
<sequence>FCSLASKNGLGGLVQVKGSTLLAFLEDGDEASTTAIVAAIEKAATTTAVAAPPTLPSPPPPAPVDRVLFVFSKDKGDKAKEAMLKKAVALVAEEQRKHHGLPESSKGYLGLIVTITIKALLTPQKGKEWRTDKVLHSELSAWVGKAVASLRVSQAELDAREVVRVAFGEYRRLPAGTWKGLLSAVPEYETAEEVAELLVAGYYGPTDPVKNGAATAGGDIADFGEATPAEVAEHNAAAEAAGKATVAEAAILDFG</sequence>
<organism evidence="1 2">
    <name type="scientific">Candidatus Berkelbacteria bacterium Licking1014_85</name>
    <dbReference type="NCBI Taxonomy" id="2017148"/>
    <lineage>
        <taxon>Bacteria</taxon>
        <taxon>Candidatus Berkelbacteria</taxon>
    </lineage>
</organism>